<dbReference type="PANTHER" id="PTHR41878">
    <property type="entry name" value="LEXA REPRESSOR-RELATED"/>
    <property type="match status" value="1"/>
</dbReference>
<evidence type="ECO:0000313" key="3">
    <source>
        <dbReference type="EMBL" id="BBO20866.1"/>
    </source>
</evidence>
<dbReference type="InterPro" id="IPR012912">
    <property type="entry name" value="Plasmid_pRiA4b_Orf3-like"/>
</dbReference>
<dbReference type="KEGG" id="ddz:DSYM_15650"/>
<feature type="domain" description="Plasmid pRiA4b Orf3-like" evidence="1">
    <location>
        <begin position="15"/>
        <end position="183"/>
    </location>
</feature>
<protein>
    <recommendedName>
        <fullName evidence="1">Plasmid pRiA4b Orf3-like domain-containing protein</fullName>
    </recommendedName>
</protein>
<dbReference type="Gene3D" id="3.10.290.30">
    <property type="entry name" value="MM3350-like"/>
    <property type="match status" value="1"/>
</dbReference>
<gene>
    <name evidence="2" type="ORF">DSYM_02460</name>
    <name evidence="3" type="ORF">DSYM_15650</name>
</gene>
<proteinExistence type="predicted"/>
<dbReference type="Proteomes" id="UP000662914">
    <property type="component" value="Chromosome"/>
</dbReference>
<dbReference type="Pfam" id="PF07929">
    <property type="entry name" value="PRiA4_ORF3"/>
    <property type="match status" value="1"/>
</dbReference>
<dbReference type="PANTHER" id="PTHR41878:SF1">
    <property type="entry name" value="TNPR PROTEIN"/>
    <property type="match status" value="1"/>
</dbReference>
<organism evidence="3 4">
    <name type="scientific">Candidatus Desulfobacillus denitrificans</name>
    <dbReference type="NCBI Taxonomy" id="2608985"/>
    <lineage>
        <taxon>Bacteria</taxon>
        <taxon>Pseudomonadati</taxon>
        <taxon>Pseudomonadota</taxon>
        <taxon>Betaproteobacteria</taxon>
        <taxon>Candidatus Desulfobacillus</taxon>
    </lineage>
</organism>
<accession>A0A809RXD7</accession>
<sequence length="194" mass="21740">MARIVHLPGAQPAELLQLRIELAWLKPAIWRRVVVPEVITLAKLHKVIQAAMGWTDSHLHEFEIGRSRYGIPDPDWDMDEAVIPEKRITLAMSLAGAKSFRYTYDFGDGWEHRIKVEKSLSAGTHPRTPLCTAGANACPPEDVGGPPGYVDFLDAISNPAHPEHEDMLTWCGGSFDPKAFNIERANQRLQRIKL</sequence>
<dbReference type="EMBL" id="AP021857">
    <property type="protein sequence ID" value="BBO20866.1"/>
    <property type="molecule type" value="Genomic_DNA"/>
</dbReference>
<evidence type="ECO:0000259" key="1">
    <source>
        <dbReference type="Pfam" id="PF07929"/>
    </source>
</evidence>
<name>A0A809RXD7_9PROT</name>
<evidence type="ECO:0000313" key="2">
    <source>
        <dbReference type="EMBL" id="BBO19547.1"/>
    </source>
</evidence>
<reference evidence="3" key="1">
    <citation type="journal article" name="DNA Res.">
        <title>The physiological potential of anammox bacteria as revealed by their core genome structure.</title>
        <authorList>
            <person name="Okubo T."/>
            <person name="Toyoda A."/>
            <person name="Fukuhara K."/>
            <person name="Uchiyama I."/>
            <person name="Harigaya Y."/>
            <person name="Kuroiwa M."/>
            <person name="Suzuki T."/>
            <person name="Murakami Y."/>
            <person name="Suwa Y."/>
            <person name="Takami H."/>
        </authorList>
    </citation>
    <scope>NUCLEOTIDE SEQUENCE</scope>
    <source>
        <strain evidence="3">317325-3</strain>
    </source>
</reference>
<dbReference type="AlphaFoldDB" id="A0A809RXD7"/>
<evidence type="ECO:0000313" key="4">
    <source>
        <dbReference type="Proteomes" id="UP000662914"/>
    </source>
</evidence>
<dbReference type="InterPro" id="IPR024047">
    <property type="entry name" value="MM3350-like_sf"/>
</dbReference>
<dbReference type="SUPFAM" id="SSF159941">
    <property type="entry name" value="MM3350-like"/>
    <property type="match status" value="1"/>
</dbReference>
<dbReference type="KEGG" id="ddz:DSYM_02460"/>
<dbReference type="EMBL" id="AP021857">
    <property type="protein sequence ID" value="BBO19547.1"/>
    <property type="molecule type" value="Genomic_DNA"/>
</dbReference>